<reference evidence="2" key="1">
    <citation type="journal article" date="2014" name="Int. J. Syst. Evol. Microbiol.">
        <title>Complete genome sequence of Corynebacterium casei LMG S-19264T (=DSM 44701T), isolated from a smear-ripened cheese.</title>
        <authorList>
            <consortium name="US DOE Joint Genome Institute (JGI-PGF)"/>
            <person name="Walter F."/>
            <person name="Albersmeier A."/>
            <person name="Kalinowski J."/>
            <person name="Ruckert C."/>
        </authorList>
    </citation>
    <scope>NUCLEOTIDE SEQUENCE</scope>
    <source>
        <strain evidence="2">CGMCC 4.7306</strain>
    </source>
</reference>
<keyword evidence="3" id="KW-1185">Reference proteome</keyword>
<dbReference type="EMBL" id="BMMZ01000021">
    <property type="protein sequence ID" value="GGL83585.1"/>
    <property type="molecule type" value="Genomic_DNA"/>
</dbReference>
<evidence type="ECO:0000259" key="1">
    <source>
        <dbReference type="Pfam" id="PF13614"/>
    </source>
</evidence>
<dbReference type="CDD" id="cd02042">
    <property type="entry name" value="ParAB_family"/>
    <property type="match status" value="1"/>
</dbReference>
<dbReference type="PANTHER" id="PTHR13696:SF99">
    <property type="entry name" value="COBYRINIC ACID AC-DIAMIDE SYNTHASE"/>
    <property type="match status" value="1"/>
</dbReference>
<proteinExistence type="predicted"/>
<accession>A0A917W8Y0</accession>
<gene>
    <name evidence="2" type="ORF">GCM10011575_47410</name>
</gene>
<dbReference type="SUPFAM" id="SSF52540">
    <property type="entry name" value="P-loop containing nucleoside triphosphate hydrolases"/>
    <property type="match status" value="1"/>
</dbReference>
<name>A0A917W8Y0_9ACTN</name>
<evidence type="ECO:0000313" key="3">
    <source>
        <dbReference type="Proteomes" id="UP000613840"/>
    </source>
</evidence>
<organism evidence="2 3">
    <name type="scientific">Microlunatus endophyticus</name>
    <dbReference type="NCBI Taxonomy" id="1716077"/>
    <lineage>
        <taxon>Bacteria</taxon>
        <taxon>Bacillati</taxon>
        <taxon>Actinomycetota</taxon>
        <taxon>Actinomycetes</taxon>
        <taxon>Propionibacteriales</taxon>
        <taxon>Propionibacteriaceae</taxon>
        <taxon>Microlunatus</taxon>
    </lineage>
</organism>
<dbReference type="InterPro" id="IPR025669">
    <property type="entry name" value="AAA_dom"/>
</dbReference>
<dbReference type="InterPro" id="IPR050678">
    <property type="entry name" value="DNA_Partitioning_ATPase"/>
</dbReference>
<dbReference type="PANTHER" id="PTHR13696">
    <property type="entry name" value="P-LOOP CONTAINING NUCLEOSIDE TRIPHOSPHATE HYDROLASE"/>
    <property type="match status" value="1"/>
</dbReference>
<evidence type="ECO:0000313" key="2">
    <source>
        <dbReference type="EMBL" id="GGL83585.1"/>
    </source>
</evidence>
<dbReference type="Gene3D" id="3.40.50.300">
    <property type="entry name" value="P-loop containing nucleotide triphosphate hydrolases"/>
    <property type="match status" value="1"/>
</dbReference>
<dbReference type="AlphaFoldDB" id="A0A917W8Y0"/>
<reference evidence="2" key="2">
    <citation type="submission" date="2020-09" db="EMBL/GenBank/DDBJ databases">
        <authorList>
            <person name="Sun Q."/>
            <person name="Zhou Y."/>
        </authorList>
    </citation>
    <scope>NUCLEOTIDE SEQUENCE</scope>
    <source>
        <strain evidence="2">CGMCC 4.7306</strain>
    </source>
</reference>
<dbReference type="Proteomes" id="UP000613840">
    <property type="component" value="Unassembled WGS sequence"/>
</dbReference>
<dbReference type="InterPro" id="IPR027417">
    <property type="entry name" value="P-loop_NTPase"/>
</dbReference>
<comment type="caution">
    <text evidence="2">The sequence shown here is derived from an EMBL/GenBank/DDBJ whole genome shotgun (WGS) entry which is preliminary data.</text>
</comment>
<feature type="domain" description="AAA" evidence="1">
    <location>
        <begin position="16"/>
        <end position="190"/>
    </location>
</feature>
<protein>
    <submittedName>
        <fullName evidence="2">Chromosome partitioning ATPase</fullName>
    </submittedName>
</protein>
<sequence length="316" mass="33088">MYIMHAGMISAMALQRAVAIGNGKGGCGKSSTAAAVAGLSAAADYEVVLVDLDPQGDLADELGVRDHPDNDGGDGLLRAVTAGVPLPKPIQARPNLYLVPGGPALYDLSGVLLSRQSRGQSVSDALTNALQPIADNAELCIIDTPPGDVLLQNLALTAARWLIIPTTVDTSSIRALHNIADRVGEARRDNGDLEVLGVVLWNIPVAAKRIRREARATIDQVLGKGTTMFTTTIRSAPAAAYEVRVQGKLVHELAEAVEGAEPFWKALREGREVRTPGTAPALAAEYIQLTDEILTRMAAAEADAGAGAPPMEAMVP</sequence>
<dbReference type="Pfam" id="PF13614">
    <property type="entry name" value="AAA_31"/>
    <property type="match status" value="1"/>
</dbReference>